<protein>
    <submittedName>
        <fullName evidence="2">Uncharacterized protein</fullName>
    </submittedName>
</protein>
<dbReference type="Proteomes" id="UP001501570">
    <property type="component" value="Unassembled WGS sequence"/>
</dbReference>
<evidence type="ECO:0000256" key="1">
    <source>
        <dbReference type="SAM" id="MobiDB-lite"/>
    </source>
</evidence>
<sequence>MTGVDVVKAEGVPKKGAVRLGVATVNDHMSAIDHTGIIATRRAVRVNCGDRHHHRPGRGYGSGVGGAWGNCRVPTPATATDPTSMRSLRGVMVRT</sequence>
<organism evidence="2 3">
    <name type="scientific">Rugosimonospora acidiphila</name>
    <dbReference type="NCBI Taxonomy" id="556531"/>
    <lineage>
        <taxon>Bacteria</taxon>
        <taxon>Bacillati</taxon>
        <taxon>Actinomycetota</taxon>
        <taxon>Actinomycetes</taxon>
        <taxon>Micromonosporales</taxon>
        <taxon>Micromonosporaceae</taxon>
        <taxon>Rugosimonospora</taxon>
    </lineage>
</organism>
<gene>
    <name evidence="2" type="ORF">GCM10023322_46140</name>
</gene>
<evidence type="ECO:0000313" key="3">
    <source>
        <dbReference type="Proteomes" id="UP001501570"/>
    </source>
</evidence>
<accession>A0ABP9S2L9</accession>
<keyword evidence="3" id="KW-1185">Reference proteome</keyword>
<evidence type="ECO:0000313" key="2">
    <source>
        <dbReference type="EMBL" id="GAA5190602.1"/>
    </source>
</evidence>
<feature type="region of interest" description="Disordered" evidence="1">
    <location>
        <begin position="74"/>
        <end position="95"/>
    </location>
</feature>
<feature type="compositionally biased region" description="Polar residues" evidence="1">
    <location>
        <begin position="77"/>
        <end position="86"/>
    </location>
</feature>
<proteinExistence type="predicted"/>
<name>A0ABP9S2L9_9ACTN</name>
<comment type="caution">
    <text evidence="2">The sequence shown here is derived from an EMBL/GenBank/DDBJ whole genome shotgun (WGS) entry which is preliminary data.</text>
</comment>
<dbReference type="EMBL" id="BAABJQ010000014">
    <property type="protein sequence ID" value="GAA5190602.1"/>
    <property type="molecule type" value="Genomic_DNA"/>
</dbReference>
<reference evidence="3" key="1">
    <citation type="journal article" date="2019" name="Int. J. Syst. Evol. Microbiol.">
        <title>The Global Catalogue of Microorganisms (GCM) 10K type strain sequencing project: providing services to taxonomists for standard genome sequencing and annotation.</title>
        <authorList>
            <consortium name="The Broad Institute Genomics Platform"/>
            <consortium name="The Broad Institute Genome Sequencing Center for Infectious Disease"/>
            <person name="Wu L."/>
            <person name="Ma J."/>
        </authorList>
    </citation>
    <scope>NUCLEOTIDE SEQUENCE [LARGE SCALE GENOMIC DNA]</scope>
    <source>
        <strain evidence="3">JCM 18304</strain>
    </source>
</reference>